<reference evidence="2" key="2">
    <citation type="submission" date="2021-01" db="EMBL/GenBank/DDBJ databases">
        <authorList>
            <person name="Corre E."/>
            <person name="Pelletier E."/>
            <person name="Niang G."/>
            <person name="Scheremetjew M."/>
            <person name="Finn R."/>
            <person name="Kale V."/>
            <person name="Holt S."/>
            <person name="Cochrane G."/>
            <person name="Meng A."/>
            <person name="Brown T."/>
            <person name="Cohen L."/>
        </authorList>
    </citation>
    <scope>NUCLEOTIDE SEQUENCE</scope>
    <source>
        <strain evidence="2">CCMP1205</strain>
    </source>
</reference>
<dbReference type="PANTHER" id="PTHR15020:SF50">
    <property type="entry name" value="UPF0659 PROTEIN YMR090W"/>
    <property type="match status" value="1"/>
</dbReference>
<gene>
    <name evidence="3" type="ORF">A3770_13p69950</name>
    <name evidence="2" type="ORF">CPRI1469_LOCUS3082</name>
</gene>
<dbReference type="SUPFAM" id="SSF51735">
    <property type="entry name" value="NAD(P)-binding Rossmann-fold domains"/>
    <property type="match status" value="1"/>
</dbReference>
<dbReference type="Pfam" id="PF13460">
    <property type="entry name" value="NAD_binding_10"/>
    <property type="match status" value="1"/>
</dbReference>
<evidence type="ECO:0000313" key="2">
    <source>
        <dbReference type="EMBL" id="CAD9714230.1"/>
    </source>
</evidence>
<name>A0A5B8MVN8_9CHLO</name>
<dbReference type="AlphaFoldDB" id="A0A5B8MVN8"/>
<dbReference type="Proteomes" id="UP000316726">
    <property type="component" value="Chromosome 13"/>
</dbReference>
<accession>A0A5B8MVN8</accession>
<proteinExistence type="predicted"/>
<dbReference type="InterPro" id="IPR036291">
    <property type="entry name" value="NAD(P)-bd_dom_sf"/>
</dbReference>
<keyword evidence="4" id="KW-1185">Reference proteome</keyword>
<evidence type="ECO:0000313" key="4">
    <source>
        <dbReference type="Proteomes" id="UP000316726"/>
    </source>
</evidence>
<organism evidence="3 4">
    <name type="scientific">Chloropicon primus</name>
    <dbReference type="NCBI Taxonomy" id="1764295"/>
    <lineage>
        <taxon>Eukaryota</taxon>
        <taxon>Viridiplantae</taxon>
        <taxon>Chlorophyta</taxon>
        <taxon>Chloropicophyceae</taxon>
        <taxon>Chloropicales</taxon>
        <taxon>Chloropicaceae</taxon>
        <taxon>Chloropicon</taxon>
    </lineage>
</organism>
<evidence type="ECO:0000313" key="3">
    <source>
        <dbReference type="EMBL" id="QDZ24477.1"/>
    </source>
</evidence>
<dbReference type="EMBL" id="HBHL01004765">
    <property type="protein sequence ID" value="CAD9714230.1"/>
    <property type="molecule type" value="Transcribed_RNA"/>
</dbReference>
<feature type="domain" description="NAD(P)-binding" evidence="1">
    <location>
        <begin position="12"/>
        <end position="215"/>
    </location>
</feature>
<dbReference type="PANTHER" id="PTHR15020">
    <property type="entry name" value="FLAVIN REDUCTASE-RELATED"/>
    <property type="match status" value="1"/>
</dbReference>
<dbReference type="Gene3D" id="3.40.50.720">
    <property type="entry name" value="NAD(P)-binding Rossmann-like Domain"/>
    <property type="match status" value="1"/>
</dbReference>
<dbReference type="STRING" id="1764295.A0A5B8MVN8"/>
<evidence type="ECO:0000259" key="1">
    <source>
        <dbReference type="Pfam" id="PF13460"/>
    </source>
</evidence>
<sequence>MAMAARTVAVLGASGGVGSAVVKKALANGFKVRALARSKSKAMAALGDEAFGQLDAFIEGDVSDASALAALLKDGGDEHPVVMSCLGTPKGMAPCVESGTRFLMDAMALRGWKRLVMISSIGVGDSLEQGRGMAPIFIRCIVPCFLSKVFGDLERAEELCWTERGGVKCVAVRPPALTDKPGRGNFTLASASDPRPSKTAKIPREDVAAAMVQLADPTAFGQWAGKGVTVVVP</sequence>
<protein>
    <submittedName>
        <fullName evidence="3">NAD(P)-binding domain-containing protein</fullName>
    </submittedName>
</protein>
<reference evidence="3 4" key="1">
    <citation type="submission" date="2018-07" db="EMBL/GenBank/DDBJ databases">
        <title>The complete nuclear genome of the prasinophyte Chloropicon primus (CCMP1205).</title>
        <authorList>
            <person name="Pombert J.-F."/>
            <person name="Otis C."/>
            <person name="Turmel M."/>
            <person name="Lemieux C."/>
        </authorList>
    </citation>
    <scope>NUCLEOTIDE SEQUENCE [LARGE SCALE GENOMIC DNA]</scope>
    <source>
        <strain evidence="3 4">CCMP1205</strain>
    </source>
</reference>
<dbReference type="InterPro" id="IPR016040">
    <property type="entry name" value="NAD(P)-bd_dom"/>
</dbReference>
<dbReference type="EMBL" id="CP031046">
    <property type="protein sequence ID" value="QDZ24477.1"/>
    <property type="molecule type" value="Genomic_DNA"/>
</dbReference>